<dbReference type="AlphaFoldDB" id="E5Y3J0"/>
<evidence type="ECO:0000313" key="7">
    <source>
        <dbReference type="Proteomes" id="UP000006034"/>
    </source>
</evidence>
<dbReference type="GO" id="GO:0005886">
    <property type="term" value="C:plasma membrane"/>
    <property type="evidence" value="ECO:0007669"/>
    <property type="project" value="UniProtKB-SubCell"/>
</dbReference>
<dbReference type="OrthoDB" id="3628926at2"/>
<dbReference type="HOGENOM" id="CLU_045498_9_0_7"/>
<gene>
    <name evidence="6" type="ORF">HMPREF0179_00751</name>
</gene>
<feature type="transmembrane region" description="Helical" evidence="5">
    <location>
        <begin position="97"/>
        <end position="117"/>
    </location>
</feature>
<dbReference type="InterPro" id="IPR051598">
    <property type="entry name" value="TSUP/Inactive_protease-like"/>
</dbReference>
<dbReference type="Proteomes" id="UP000006034">
    <property type="component" value="Unassembled WGS sequence"/>
</dbReference>
<proteinExistence type="inferred from homology"/>
<dbReference type="Pfam" id="PF01925">
    <property type="entry name" value="TauE"/>
    <property type="match status" value="1"/>
</dbReference>
<dbReference type="EMBL" id="ADCP02000001">
    <property type="protein sequence ID" value="EFV45442.1"/>
    <property type="molecule type" value="Genomic_DNA"/>
</dbReference>
<keyword evidence="7" id="KW-1185">Reference proteome</keyword>
<feature type="transmembrane region" description="Helical" evidence="5">
    <location>
        <begin position="201"/>
        <end position="220"/>
    </location>
</feature>
<keyword evidence="2 5" id="KW-0812">Transmembrane</keyword>
<reference evidence="6 7" key="2">
    <citation type="submission" date="2013-04" db="EMBL/GenBank/DDBJ databases">
        <title>The Genome Sequence of Bilophila wadsworthia 3_1_6.</title>
        <authorList>
            <consortium name="The Broad Institute Genomics Platform"/>
            <person name="Earl A."/>
            <person name="Ward D."/>
            <person name="Feldgarden M."/>
            <person name="Gevers D."/>
            <person name="Sibley C."/>
            <person name="Strauss J."/>
            <person name="Allen-Vercoe E."/>
            <person name="Walker B."/>
            <person name="Young S."/>
            <person name="Zeng Q."/>
            <person name="Gargeya S."/>
            <person name="Fitzgerald M."/>
            <person name="Haas B."/>
            <person name="Abouelleil A."/>
            <person name="Allen A.W."/>
            <person name="Alvarado L."/>
            <person name="Arachchi H.M."/>
            <person name="Berlin A.M."/>
            <person name="Chapman S.B."/>
            <person name="Gainer-Dewar J."/>
            <person name="Goldberg J."/>
            <person name="Griggs A."/>
            <person name="Gujja S."/>
            <person name="Hansen M."/>
            <person name="Howarth C."/>
            <person name="Imamovic A."/>
            <person name="Ireland A."/>
            <person name="Larimer J."/>
            <person name="McCowan C."/>
            <person name="Murphy C."/>
            <person name="Pearson M."/>
            <person name="Poon T.W."/>
            <person name="Priest M."/>
            <person name="Roberts A."/>
            <person name="Saif S."/>
            <person name="Shea T."/>
            <person name="Sisk P."/>
            <person name="Sykes S."/>
            <person name="Wortman J."/>
            <person name="Nusbaum C."/>
            <person name="Birren B."/>
        </authorList>
    </citation>
    <scope>NUCLEOTIDE SEQUENCE [LARGE SCALE GENOMIC DNA]</scope>
    <source>
        <strain evidence="6 7">3_1_6</strain>
    </source>
</reference>
<evidence type="ECO:0000313" key="6">
    <source>
        <dbReference type="EMBL" id="EFV45442.1"/>
    </source>
</evidence>
<comment type="similarity">
    <text evidence="5">Belongs to the 4-toluene sulfonate uptake permease (TSUP) (TC 2.A.102) family.</text>
</comment>
<dbReference type="STRING" id="563192.HMPREF0179_00751"/>
<accession>E5Y3J0</accession>
<comment type="subcellular location">
    <subcellularLocation>
        <location evidence="5">Cell membrane</location>
        <topology evidence="5">Multi-pass membrane protein</topology>
    </subcellularLocation>
    <subcellularLocation>
        <location evidence="1">Membrane</location>
        <topology evidence="1">Multi-pass membrane protein</topology>
    </subcellularLocation>
</comment>
<dbReference type="InterPro" id="IPR002781">
    <property type="entry name" value="TM_pro_TauE-like"/>
</dbReference>
<keyword evidence="5" id="KW-1003">Cell membrane</keyword>
<dbReference type="PANTHER" id="PTHR43701">
    <property type="entry name" value="MEMBRANE TRANSPORTER PROTEIN MJ0441-RELATED"/>
    <property type="match status" value="1"/>
</dbReference>
<feature type="transmembrane region" description="Helical" evidence="5">
    <location>
        <begin position="69"/>
        <end position="85"/>
    </location>
</feature>
<feature type="transmembrane region" description="Helical" evidence="5">
    <location>
        <begin position="40"/>
        <end position="62"/>
    </location>
</feature>
<keyword evidence="4 5" id="KW-0472">Membrane</keyword>
<feature type="transmembrane region" description="Helical" evidence="5">
    <location>
        <begin position="133"/>
        <end position="153"/>
    </location>
</feature>
<dbReference type="GeneID" id="78085891"/>
<sequence length="254" mass="26946">MLMGMMIIVGFIVGFLVGCTGMGGIILIPALVYLSGLSSHVAMGTTLFTFIFTTSLCSWLYIRLGHVDWKATIPICIGGFLFTYVGADVKAFTAAPYLNLILALLILMAGALVFCPVRGRRFSFMEEGRRSRFWVLFAVGSGVGFVAGLTGAGGPVLSVPIMIALGFPPLIAIGAGQVYSVPVALSGSAANFLHGAIDYKVGALMIVIQILGILLGVYMANRMDTTKLRKMVAWVCLFCGGFILVNAIRGILAM</sequence>
<evidence type="ECO:0000256" key="2">
    <source>
        <dbReference type="ARBA" id="ARBA00022692"/>
    </source>
</evidence>
<feature type="transmembrane region" description="Helical" evidence="5">
    <location>
        <begin position="7"/>
        <end position="34"/>
    </location>
</feature>
<dbReference type="PANTHER" id="PTHR43701:SF2">
    <property type="entry name" value="MEMBRANE TRANSPORTER PROTEIN YJNA-RELATED"/>
    <property type="match status" value="1"/>
</dbReference>
<evidence type="ECO:0000256" key="5">
    <source>
        <dbReference type="RuleBase" id="RU363041"/>
    </source>
</evidence>
<feature type="transmembrane region" description="Helical" evidence="5">
    <location>
        <begin position="232"/>
        <end position="252"/>
    </location>
</feature>
<protein>
    <recommendedName>
        <fullName evidence="5">Probable membrane transporter protein</fullName>
    </recommendedName>
</protein>
<name>E5Y3J0_BILW3</name>
<dbReference type="eggNOG" id="COG0730">
    <property type="taxonomic scope" value="Bacteria"/>
</dbReference>
<comment type="caution">
    <text evidence="6">The sequence shown here is derived from an EMBL/GenBank/DDBJ whole genome shotgun (WGS) entry which is preliminary data.</text>
</comment>
<evidence type="ECO:0000256" key="4">
    <source>
        <dbReference type="ARBA" id="ARBA00023136"/>
    </source>
</evidence>
<organism evidence="6 7">
    <name type="scientific">Bilophila wadsworthia (strain 3_1_6)</name>
    <dbReference type="NCBI Taxonomy" id="563192"/>
    <lineage>
        <taxon>Bacteria</taxon>
        <taxon>Pseudomonadati</taxon>
        <taxon>Thermodesulfobacteriota</taxon>
        <taxon>Desulfovibrionia</taxon>
        <taxon>Desulfovibrionales</taxon>
        <taxon>Desulfovibrionaceae</taxon>
        <taxon>Bilophila</taxon>
    </lineage>
</organism>
<evidence type="ECO:0000256" key="3">
    <source>
        <dbReference type="ARBA" id="ARBA00022989"/>
    </source>
</evidence>
<keyword evidence="3 5" id="KW-1133">Transmembrane helix</keyword>
<dbReference type="RefSeq" id="WP_005025146.1">
    <property type="nucleotide sequence ID" value="NZ_KE150238.1"/>
</dbReference>
<reference evidence="6 7" key="1">
    <citation type="submission" date="2010-10" db="EMBL/GenBank/DDBJ databases">
        <authorList>
            <consortium name="The Broad Institute Genome Sequencing Platform"/>
            <person name="Ward D."/>
            <person name="Earl A."/>
            <person name="Feldgarden M."/>
            <person name="Young S.K."/>
            <person name="Gargeya S."/>
            <person name="Zeng Q."/>
            <person name="Alvarado L."/>
            <person name="Berlin A."/>
            <person name="Bochicchio J."/>
            <person name="Chapman S.B."/>
            <person name="Chen Z."/>
            <person name="Freedman E."/>
            <person name="Gellesch M."/>
            <person name="Goldberg J."/>
            <person name="Griggs A."/>
            <person name="Gujja S."/>
            <person name="Heilman E."/>
            <person name="Heiman D."/>
            <person name="Howarth C."/>
            <person name="Mehta T."/>
            <person name="Neiman D."/>
            <person name="Pearson M."/>
            <person name="Roberts A."/>
            <person name="Saif S."/>
            <person name="Shea T."/>
            <person name="Shenoy N."/>
            <person name="Sisk P."/>
            <person name="Stolte C."/>
            <person name="Sykes S."/>
            <person name="White J."/>
            <person name="Yandava C."/>
            <person name="Allen-Vercoe E."/>
            <person name="Sibley C."/>
            <person name="Ambrose C.E."/>
            <person name="Strauss J."/>
            <person name="Daigneault M."/>
            <person name="Haas B."/>
            <person name="Nusbaum C."/>
            <person name="Birren B."/>
        </authorList>
    </citation>
    <scope>NUCLEOTIDE SEQUENCE [LARGE SCALE GENOMIC DNA]</scope>
    <source>
        <strain evidence="6 7">3_1_6</strain>
    </source>
</reference>
<evidence type="ECO:0000256" key="1">
    <source>
        <dbReference type="ARBA" id="ARBA00004141"/>
    </source>
</evidence>